<dbReference type="Pfam" id="PF08448">
    <property type="entry name" value="PAS_4"/>
    <property type="match status" value="1"/>
</dbReference>
<dbReference type="PROSITE" id="PS50110">
    <property type="entry name" value="RESPONSE_REGULATORY"/>
    <property type="match status" value="1"/>
</dbReference>
<keyword evidence="9" id="KW-1185">Reference proteome</keyword>
<comment type="catalytic activity">
    <reaction evidence="1">
        <text>ATP + protein L-histidine = ADP + protein N-phospho-L-histidine.</text>
        <dbReference type="EC" id="2.7.13.3"/>
    </reaction>
</comment>
<proteinExistence type="predicted"/>
<dbReference type="FunFam" id="1.10.287.130:FF:000037">
    <property type="entry name" value="Hybrid sensor histidine kinase/response regulator"/>
    <property type="match status" value="1"/>
</dbReference>
<dbReference type="Pfam" id="PF00072">
    <property type="entry name" value="Response_reg"/>
    <property type="match status" value="1"/>
</dbReference>
<evidence type="ECO:0000313" key="9">
    <source>
        <dbReference type="Proteomes" id="UP000594800"/>
    </source>
</evidence>
<dbReference type="PANTHER" id="PTHR43065:SF42">
    <property type="entry name" value="TWO-COMPONENT SENSOR PPRA"/>
    <property type="match status" value="1"/>
</dbReference>
<dbReference type="InterPro" id="IPR005467">
    <property type="entry name" value="His_kinase_dom"/>
</dbReference>
<feature type="compositionally biased region" description="Basic and acidic residues" evidence="5">
    <location>
        <begin position="616"/>
        <end position="626"/>
    </location>
</feature>
<name>A0A7S9LR78_9RHOB</name>
<dbReference type="PROSITE" id="PS50109">
    <property type="entry name" value="HIS_KIN"/>
    <property type="match status" value="1"/>
</dbReference>
<dbReference type="CDD" id="cd00082">
    <property type="entry name" value="HisKA"/>
    <property type="match status" value="1"/>
</dbReference>
<dbReference type="InterPro" id="IPR001789">
    <property type="entry name" value="Sig_transdc_resp-reg_receiver"/>
</dbReference>
<dbReference type="InterPro" id="IPR003661">
    <property type="entry name" value="HisK_dim/P_dom"/>
</dbReference>
<dbReference type="AlphaFoldDB" id="A0A7S9LR78"/>
<dbReference type="PANTHER" id="PTHR43065">
    <property type="entry name" value="SENSOR HISTIDINE KINASE"/>
    <property type="match status" value="1"/>
</dbReference>
<keyword evidence="3 4" id="KW-0597">Phosphoprotein</keyword>
<dbReference type="PRINTS" id="PR00344">
    <property type="entry name" value="BCTRLSENSOR"/>
</dbReference>
<dbReference type="Pfam" id="PF02518">
    <property type="entry name" value="HATPase_c"/>
    <property type="match status" value="1"/>
</dbReference>
<accession>A0A7S9LR78</accession>
<reference evidence="8 9" key="1">
    <citation type="submission" date="2020-11" db="EMBL/GenBank/DDBJ databases">
        <title>Description of Pontivivens ytuae sp. nov. isolated from deep sea sediment of Mariana Trench.</title>
        <authorList>
            <person name="Wang Z."/>
            <person name="Sun Q.-L."/>
            <person name="Xu X.-D."/>
            <person name="Tang Y.-Z."/>
            <person name="Zhang J."/>
        </authorList>
    </citation>
    <scope>NUCLEOTIDE SEQUENCE [LARGE SCALE GENOMIC DNA]</scope>
    <source>
        <strain evidence="8 9">MT2928</strain>
    </source>
</reference>
<evidence type="ECO:0000256" key="4">
    <source>
        <dbReference type="PROSITE-ProRule" id="PRU00169"/>
    </source>
</evidence>
<dbReference type="EMBL" id="CP064942">
    <property type="protein sequence ID" value="QPH53614.1"/>
    <property type="molecule type" value="Genomic_DNA"/>
</dbReference>
<evidence type="ECO:0000256" key="5">
    <source>
        <dbReference type="SAM" id="MobiDB-lite"/>
    </source>
</evidence>
<dbReference type="SUPFAM" id="SSF52172">
    <property type="entry name" value="CheY-like"/>
    <property type="match status" value="1"/>
</dbReference>
<sequence>MHSGISRPLPRPGGSALDTIIGTGALALAAYGAYEQNVGLALVGLALTGVAGLRIWQTRGQRVGLGGDEAVIVTDADGQLLQISAAARSLAGPGGRLEELLNDRAETPASLIYRLAREARETGGATAFVTLAGQGSRHLLSVRPLGDERLSWSVLPLPTMVDSDQTLPDAGFGQMRIDETGAVVAANAQVRRWAGRRVARDADVVNDLPMRAGSIHRLRADPSMLVRAQLADPDVHGVRDVFLYPVADAELAAANPDQFLAQLPIALARIDVEGRVIIANAAAQGLVGRQMEPGARLADLMEGLAQPVAQRIREVAATRRPARPEVSRILDGDIERFLQVSFSPIEVAGDFSLLVVMSDATELKTLEAQFVQSQKMQAVGQLAGGVAHDFNNLLTALSGHCDLLLLRHAPGDRDYSDLIQIRQNADRAAALVGQLLAFSRKQTLQPKVLHLADVLGDLSHLLNRLLGEKVTLRLDYREDLPAVRVDLRQFEQVIMNLVVNARDAMPDGGEVSLHARYEHLADELKRDRATITPGDWVVIEVSDTGVGIPEWRLDKIFDPFFTTKRVGEGTGLGLSTAYGIVKQTGGFIFVDSIVGEGTTFSIYLPRFVPGPGEQPRLLEGDKRSGEPGDATGSGTVLLVEDEAPVRAFAARALKLRGYHVLEAASGEEALELLAEKPAVDIFVSDVIMPGLDGPSWVAQAREAYPDVQVIFVSGYAEDMFRDGMDLMPNSSFLAKPFSLNDLTLRVKERLELGRQAPS</sequence>
<dbReference type="SMART" id="SM00388">
    <property type="entry name" value="HisKA"/>
    <property type="match status" value="1"/>
</dbReference>
<dbReference type="InterPro" id="IPR013656">
    <property type="entry name" value="PAS_4"/>
</dbReference>
<dbReference type="SUPFAM" id="SSF55874">
    <property type="entry name" value="ATPase domain of HSP90 chaperone/DNA topoisomerase II/histidine kinase"/>
    <property type="match status" value="1"/>
</dbReference>
<evidence type="ECO:0000256" key="2">
    <source>
        <dbReference type="ARBA" id="ARBA00012438"/>
    </source>
</evidence>
<dbReference type="InterPro" id="IPR011006">
    <property type="entry name" value="CheY-like_superfamily"/>
</dbReference>
<protein>
    <recommendedName>
        <fullName evidence="2">histidine kinase</fullName>
        <ecNumber evidence="2">2.7.13.3</ecNumber>
    </recommendedName>
</protein>
<dbReference type="EC" id="2.7.13.3" evidence="2"/>
<evidence type="ECO:0000313" key="8">
    <source>
        <dbReference type="EMBL" id="QPH53614.1"/>
    </source>
</evidence>
<dbReference type="InterPro" id="IPR036890">
    <property type="entry name" value="HATPase_C_sf"/>
</dbReference>
<dbReference type="KEGG" id="poz:I0K15_17815"/>
<evidence type="ECO:0000256" key="1">
    <source>
        <dbReference type="ARBA" id="ARBA00000085"/>
    </source>
</evidence>
<organism evidence="8 9">
    <name type="scientific">Pontivivens ytuae</name>
    <dbReference type="NCBI Taxonomy" id="2789856"/>
    <lineage>
        <taxon>Bacteria</taxon>
        <taxon>Pseudomonadati</taxon>
        <taxon>Pseudomonadota</taxon>
        <taxon>Alphaproteobacteria</taxon>
        <taxon>Rhodobacterales</taxon>
        <taxon>Paracoccaceae</taxon>
        <taxon>Pontivivens</taxon>
    </lineage>
</organism>
<feature type="domain" description="Response regulatory" evidence="7">
    <location>
        <begin position="635"/>
        <end position="750"/>
    </location>
</feature>
<dbReference type="SUPFAM" id="SSF47384">
    <property type="entry name" value="Homodimeric domain of signal transducing histidine kinase"/>
    <property type="match status" value="1"/>
</dbReference>
<evidence type="ECO:0000259" key="7">
    <source>
        <dbReference type="PROSITE" id="PS50110"/>
    </source>
</evidence>
<dbReference type="Gene3D" id="3.30.450.20">
    <property type="entry name" value="PAS domain"/>
    <property type="match status" value="1"/>
</dbReference>
<dbReference type="SMART" id="SM00091">
    <property type="entry name" value="PAS"/>
    <property type="match status" value="2"/>
</dbReference>
<dbReference type="InterPro" id="IPR004358">
    <property type="entry name" value="Sig_transdc_His_kin-like_C"/>
</dbReference>
<dbReference type="RefSeq" id="WP_196102823.1">
    <property type="nucleotide sequence ID" value="NZ_CP064942.1"/>
</dbReference>
<dbReference type="Proteomes" id="UP000594800">
    <property type="component" value="Chromosome"/>
</dbReference>
<evidence type="ECO:0000256" key="3">
    <source>
        <dbReference type="ARBA" id="ARBA00022553"/>
    </source>
</evidence>
<evidence type="ECO:0000259" key="6">
    <source>
        <dbReference type="PROSITE" id="PS50109"/>
    </source>
</evidence>
<dbReference type="Pfam" id="PF00512">
    <property type="entry name" value="HisKA"/>
    <property type="match status" value="1"/>
</dbReference>
<feature type="modified residue" description="4-aspartylphosphate" evidence="4">
    <location>
        <position position="685"/>
    </location>
</feature>
<dbReference type="Gene3D" id="3.30.565.10">
    <property type="entry name" value="Histidine kinase-like ATPase, C-terminal domain"/>
    <property type="match status" value="1"/>
</dbReference>
<dbReference type="InterPro" id="IPR036097">
    <property type="entry name" value="HisK_dim/P_sf"/>
</dbReference>
<dbReference type="SUPFAM" id="SSF55785">
    <property type="entry name" value="PYP-like sensor domain (PAS domain)"/>
    <property type="match status" value="1"/>
</dbReference>
<dbReference type="InterPro" id="IPR035965">
    <property type="entry name" value="PAS-like_dom_sf"/>
</dbReference>
<dbReference type="InterPro" id="IPR000014">
    <property type="entry name" value="PAS"/>
</dbReference>
<feature type="domain" description="Histidine kinase" evidence="6">
    <location>
        <begin position="385"/>
        <end position="608"/>
    </location>
</feature>
<dbReference type="InterPro" id="IPR003594">
    <property type="entry name" value="HATPase_dom"/>
</dbReference>
<feature type="region of interest" description="Disordered" evidence="5">
    <location>
        <begin position="614"/>
        <end position="634"/>
    </location>
</feature>
<gene>
    <name evidence="8" type="ORF">I0K15_17815</name>
</gene>
<dbReference type="SMART" id="SM00448">
    <property type="entry name" value="REC"/>
    <property type="match status" value="1"/>
</dbReference>
<dbReference type="Gene3D" id="3.40.50.2300">
    <property type="match status" value="1"/>
</dbReference>
<dbReference type="SMART" id="SM00387">
    <property type="entry name" value="HATPase_c"/>
    <property type="match status" value="1"/>
</dbReference>
<dbReference type="Gene3D" id="1.10.287.130">
    <property type="match status" value="1"/>
</dbReference>
<dbReference type="GO" id="GO:0000155">
    <property type="term" value="F:phosphorelay sensor kinase activity"/>
    <property type="evidence" value="ECO:0007669"/>
    <property type="project" value="InterPro"/>
</dbReference>